<dbReference type="EMBL" id="CP048877">
    <property type="protein sequence ID" value="QIJ71183.1"/>
    <property type="molecule type" value="Genomic_DNA"/>
</dbReference>
<gene>
    <name evidence="1" type="ORF">G4V39_02335</name>
</gene>
<dbReference type="KEGG" id="tav:G4V39_02335"/>
<reference evidence="1 2" key="1">
    <citation type="submission" date="2020-02" db="EMBL/GenBank/DDBJ databases">
        <title>Genome analysis of Thermosulfuriphilus ammonigenes ST65T, an anaerobic thermophilic chemolithoautotrophic bacterium isolated from a deep-sea hydrothermal vent.</title>
        <authorList>
            <person name="Slobodkina G."/>
            <person name="Allioux M."/>
            <person name="Merkel A."/>
            <person name="Alain K."/>
            <person name="Jebbar M."/>
            <person name="Slobodkin A."/>
        </authorList>
    </citation>
    <scope>NUCLEOTIDE SEQUENCE [LARGE SCALE GENOMIC DNA]</scope>
    <source>
        <strain evidence="1 2">ST65</strain>
    </source>
</reference>
<evidence type="ECO:0000313" key="1">
    <source>
        <dbReference type="EMBL" id="QIJ71183.1"/>
    </source>
</evidence>
<protein>
    <submittedName>
        <fullName evidence="1">Uncharacterized protein</fullName>
    </submittedName>
</protein>
<evidence type="ECO:0000313" key="2">
    <source>
        <dbReference type="Proteomes" id="UP000502179"/>
    </source>
</evidence>
<accession>A0A6G7PUS6</accession>
<organism evidence="1 2">
    <name type="scientific">Thermosulfuriphilus ammonigenes</name>
    <dbReference type="NCBI Taxonomy" id="1936021"/>
    <lineage>
        <taxon>Bacteria</taxon>
        <taxon>Pseudomonadati</taxon>
        <taxon>Thermodesulfobacteriota</taxon>
        <taxon>Thermodesulfobacteria</taxon>
        <taxon>Thermodesulfobacteriales</taxon>
        <taxon>Thermodesulfobacteriaceae</taxon>
        <taxon>Thermosulfuriphilus</taxon>
    </lineage>
</organism>
<keyword evidence="2" id="KW-1185">Reference proteome</keyword>
<dbReference type="Proteomes" id="UP000502179">
    <property type="component" value="Chromosome"/>
</dbReference>
<sequence>MALLGSPARCLLGAGPDRGGGLMLTTEPEPCPFGIEDAVRCPYGAHVLDLNRVSGWRYECRRLGGLCPAYKQSISREELARKVFGKR</sequence>
<dbReference type="AlphaFoldDB" id="A0A6G7PUS6"/>
<name>A0A6G7PUS6_9BACT</name>
<dbReference type="RefSeq" id="WP_166031405.1">
    <property type="nucleotide sequence ID" value="NZ_CP048877.1"/>
</dbReference>
<proteinExistence type="predicted"/>